<dbReference type="InterPro" id="IPR007711">
    <property type="entry name" value="HigB-1"/>
</dbReference>
<dbReference type="Pfam" id="PF05015">
    <property type="entry name" value="HigB-like_toxin"/>
    <property type="match status" value="1"/>
</dbReference>
<protein>
    <submittedName>
        <fullName evidence="1">Type II toxin-antitoxin system RelE/ParE family toxin</fullName>
    </submittedName>
</protein>
<keyword evidence="2" id="KW-1185">Reference proteome</keyword>
<name>A0ABT6UUC6_9GAMM</name>
<dbReference type="SUPFAM" id="SSF143011">
    <property type="entry name" value="RelE-like"/>
    <property type="match status" value="1"/>
</dbReference>
<sequence>MHNVVVHRMSKKGAAMAVEFRDVWLESFYEHDVGHRKIPAALSSSLYRKLQVLDAASQESDLRVPPGNRFEHLQGNLAGYCSIRVNKQYRLIFRWEAGVAHQTYLDPHAYKG</sequence>
<accession>A0ABT6UUC6</accession>
<dbReference type="RefSeq" id="WP_284727519.1">
    <property type="nucleotide sequence ID" value="NZ_JASCSA010000020.1"/>
</dbReference>
<dbReference type="InterPro" id="IPR035093">
    <property type="entry name" value="RelE/ParE_toxin_dom_sf"/>
</dbReference>
<gene>
    <name evidence="1" type="ORF">QLT01_16580</name>
</gene>
<comment type="caution">
    <text evidence="1">The sequence shown here is derived from an EMBL/GenBank/DDBJ whole genome shotgun (WGS) entry which is preliminary data.</text>
</comment>
<evidence type="ECO:0000313" key="1">
    <source>
        <dbReference type="EMBL" id="MDI5885960.1"/>
    </source>
</evidence>
<proteinExistence type="predicted"/>
<organism evidence="1 2">
    <name type="scientific">Cobetia amphilecti</name>
    <dbReference type="NCBI Taxonomy" id="1055104"/>
    <lineage>
        <taxon>Bacteria</taxon>
        <taxon>Pseudomonadati</taxon>
        <taxon>Pseudomonadota</taxon>
        <taxon>Gammaproteobacteria</taxon>
        <taxon>Oceanospirillales</taxon>
        <taxon>Halomonadaceae</taxon>
        <taxon>Cobetia</taxon>
    </lineage>
</organism>
<dbReference type="PANTHER" id="PTHR40266">
    <property type="entry name" value="TOXIN HIGB-1"/>
    <property type="match status" value="1"/>
</dbReference>
<dbReference type="EMBL" id="JASCSA010000020">
    <property type="protein sequence ID" value="MDI5885960.1"/>
    <property type="molecule type" value="Genomic_DNA"/>
</dbReference>
<dbReference type="Gene3D" id="3.30.2310.20">
    <property type="entry name" value="RelE-like"/>
    <property type="match status" value="1"/>
</dbReference>
<dbReference type="PANTHER" id="PTHR40266:SF2">
    <property type="entry name" value="TOXIN HIGB-1"/>
    <property type="match status" value="1"/>
</dbReference>
<evidence type="ECO:0000313" key="2">
    <source>
        <dbReference type="Proteomes" id="UP001229025"/>
    </source>
</evidence>
<reference evidence="2" key="1">
    <citation type="submission" date="2023-07" db="EMBL/GenBank/DDBJ databases">
        <title>Genome-based characterization of strain KMM 296 and proposal for reclassification of Cobetia litoralis and Cobetia pacifica, and emended description of the species Cobetia amphilecti and Cobetia marina.</title>
        <authorList>
            <person name="Balabanova L."/>
            <person name="Nedashkovskaya O."/>
        </authorList>
    </citation>
    <scope>NUCLEOTIDE SEQUENCE [LARGE SCALE GENOMIC DNA]</scope>
    <source>
        <strain evidence="2">NRIC 0815</strain>
    </source>
</reference>
<dbReference type="Proteomes" id="UP001229025">
    <property type="component" value="Unassembled WGS sequence"/>
</dbReference>